<dbReference type="Gene3D" id="3.40.50.1820">
    <property type="entry name" value="alpha/beta hydrolase"/>
    <property type="match status" value="1"/>
</dbReference>
<dbReference type="InterPro" id="IPR029058">
    <property type="entry name" value="AB_hydrolase_fold"/>
</dbReference>
<keyword evidence="4" id="KW-1185">Reference proteome</keyword>
<evidence type="ECO:0000259" key="2">
    <source>
        <dbReference type="Pfam" id="PF00326"/>
    </source>
</evidence>
<dbReference type="GO" id="GO:0016787">
    <property type="term" value="F:hydrolase activity"/>
    <property type="evidence" value="ECO:0007669"/>
    <property type="project" value="UniProtKB-KW"/>
</dbReference>
<reference evidence="3 4" key="1">
    <citation type="journal article" date="2021" name="Nat. Commun.">
        <title>Genetic determinants of endophytism in the Arabidopsis root mycobiome.</title>
        <authorList>
            <person name="Mesny F."/>
            <person name="Miyauchi S."/>
            <person name="Thiergart T."/>
            <person name="Pickel B."/>
            <person name="Atanasova L."/>
            <person name="Karlsson M."/>
            <person name="Huettel B."/>
            <person name="Barry K.W."/>
            <person name="Haridas S."/>
            <person name="Chen C."/>
            <person name="Bauer D."/>
            <person name="Andreopoulos W."/>
            <person name="Pangilinan J."/>
            <person name="LaButti K."/>
            <person name="Riley R."/>
            <person name="Lipzen A."/>
            <person name="Clum A."/>
            <person name="Drula E."/>
            <person name="Henrissat B."/>
            <person name="Kohler A."/>
            <person name="Grigoriev I.V."/>
            <person name="Martin F.M."/>
            <person name="Hacquard S."/>
        </authorList>
    </citation>
    <scope>NUCLEOTIDE SEQUENCE [LARGE SCALE GENOMIC DNA]</scope>
    <source>
        <strain evidence="3 4">MPI-SDFR-AT-0080</strain>
    </source>
</reference>
<feature type="domain" description="Peptidase S9 prolyl oligopeptidase catalytic" evidence="2">
    <location>
        <begin position="30"/>
        <end position="110"/>
    </location>
</feature>
<name>A0ABQ8GP22_9PEZI</name>
<organism evidence="3 4">
    <name type="scientific">Macrophomina phaseolina</name>
    <dbReference type="NCBI Taxonomy" id="35725"/>
    <lineage>
        <taxon>Eukaryota</taxon>
        <taxon>Fungi</taxon>
        <taxon>Dikarya</taxon>
        <taxon>Ascomycota</taxon>
        <taxon>Pezizomycotina</taxon>
        <taxon>Dothideomycetes</taxon>
        <taxon>Dothideomycetes incertae sedis</taxon>
        <taxon>Botryosphaeriales</taxon>
        <taxon>Botryosphaeriaceae</taxon>
        <taxon>Macrophomina</taxon>
    </lineage>
</organism>
<comment type="similarity">
    <text evidence="1">Belongs to the polyketide transferase af380 family.</text>
</comment>
<dbReference type="Proteomes" id="UP000774617">
    <property type="component" value="Unassembled WGS sequence"/>
</dbReference>
<evidence type="ECO:0000313" key="4">
    <source>
        <dbReference type="Proteomes" id="UP000774617"/>
    </source>
</evidence>
<dbReference type="EMBL" id="JAGTJR010000004">
    <property type="protein sequence ID" value="KAH7061517.1"/>
    <property type="molecule type" value="Genomic_DNA"/>
</dbReference>
<evidence type="ECO:0000256" key="1">
    <source>
        <dbReference type="ARBA" id="ARBA00029464"/>
    </source>
</evidence>
<dbReference type="SUPFAM" id="SSF53474">
    <property type="entry name" value="alpha/beta-Hydrolases"/>
    <property type="match status" value="1"/>
</dbReference>
<dbReference type="Pfam" id="PF00326">
    <property type="entry name" value="Peptidase_S9"/>
    <property type="match status" value="1"/>
</dbReference>
<evidence type="ECO:0000313" key="3">
    <source>
        <dbReference type="EMBL" id="KAH7061517.1"/>
    </source>
</evidence>
<comment type="caution">
    <text evidence="3">The sequence shown here is derived from an EMBL/GenBank/DDBJ whole genome shotgun (WGS) entry which is preliminary data.</text>
</comment>
<dbReference type="InterPro" id="IPR051411">
    <property type="entry name" value="Polyketide_trans_af380"/>
</dbReference>
<dbReference type="InterPro" id="IPR001375">
    <property type="entry name" value="Peptidase_S9_cat"/>
</dbReference>
<proteinExistence type="inferred from homology"/>
<protein>
    <submittedName>
        <fullName evidence="3">Alpha/Beta hydrolase protein</fullName>
    </submittedName>
</protein>
<dbReference type="PANTHER" id="PTHR47751">
    <property type="entry name" value="SUPERFAMILY HYDROLASE, PUTATIVE (AFU_ORTHOLOGUE AFUA_2G16580)-RELATED"/>
    <property type="match status" value="1"/>
</dbReference>
<accession>A0ABQ8GP22</accession>
<keyword evidence="3" id="KW-0378">Hydrolase</keyword>
<gene>
    <name evidence="3" type="ORF">B0J12DRAFT_695662</name>
</gene>
<dbReference type="PANTHER" id="PTHR47751:SF1">
    <property type="entry name" value="SUPERFAMILY HYDROLASE, PUTATIVE (AFU_ORTHOLOGUE AFUA_2G16580)-RELATED"/>
    <property type="match status" value="1"/>
</dbReference>
<sequence>MLPINIVKGSLRLAGLLYKPEHINGTLPGVVVVHPAGGGYVASAFDAAHQGDSEGLPHSLEDPNVRVSDVSAVVDYLERLDYVDSERIAVLGICAGGGYATAAATDDHRLKAVGMVSAVNFGDENPPRLAQGAEPTYTTYVPATLDDSTPYDVREAHEY</sequence>